<keyword evidence="4" id="KW-1185">Reference proteome</keyword>
<reference evidence="3 4" key="2">
    <citation type="submission" date="2024-05" db="EMBL/GenBank/DDBJ databases">
        <authorList>
            <person name="Chen Y."/>
            <person name="Shah S."/>
            <person name="Dougan E. K."/>
            <person name="Thang M."/>
            <person name="Chan C."/>
        </authorList>
    </citation>
    <scope>NUCLEOTIDE SEQUENCE [LARGE SCALE GENOMIC DNA]</scope>
</reference>
<feature type="compositionally biased region" description="Acidic residues" evidence="1">
    <location>
        <begin position="804"/>
        <end position="814"/>
    </location>
</feature>
<protein>
    <submittedName>
        <fullName evidence="2">Uncharacterized protein</fullName>
    </submittedName>
</protein>
<feature type="region of interest" description="Disordered" evidence="1">
    <location>
        <begin position="781"/>
        <end position="828"/>
    </location>
</feature>
<reference evidence="2" key="1">
    <citation type="submission" date="2022-10" db="EMBL/GenBank/DDBJ databases">
        <authorList>
            <person name="Chen Y."/>
            <person name="Dougan E. K."/>
            <person name="Chan C."/>
            <person name="Rhodes N."/>
            <person name="Thang M."/>
        </authorList>
    </citation>
    <scope>NUCLEOTIDE SEQUENCE</scope>
</reference>
<gene>
    <name evidence="2" type="ORF">C1SCF055_LOCUS28326</name>
</gene>
<feature type="non-terminal residue" evidence="2">
    <location>
        <position position="1"/>
    </location>
</feature>
<evidence type="ECO:0000313" key="4">
    <source>
        <dbReference type="Proteomes" id="UP001152797"/>
    </source>
</evidence>
<comment type="caution">
    <text evidence="2">The sequence shown here is derived from an EMBL/GenBank/DDBJ whole genome shotgun (WGS) entry which is preliminary data.</text>
</comment>
<sequence length="1081" mass="122406">DFTQEAHIADKLLAHFNQTWKDRQVYYLARERAKVQKDLMTIIIDSYDHAKLSLPKWPNGRCPKRSIYENTRRTYLTLTGCVVHGVGVYLYLSDEGMPGGSNWTIECVMKSIDRAWAKMRSLNRELPQECLYKKLTPLFSKSGLEFHIEQIDTVRNWSKMMPTSATLKNAYLSRKTDEENNMKVPQSFSFMCREDLPGQGHNLQMDENVPRRLRMGGSLKDVFAMVKGFMSDQELIQPPLCVYPESFRSSTEHYFNRVNCTQDIVVQHLEPDRISELEALATMFSKDFPSFDRGVRYYRSLVDMAKPRKPFDRLAFVDAGPMIGQGLAQVQLPARPPAPMNHWLQVTSQKNLGQHVDECLGDLDLRLKVLNRLIVERCADTDPKPTLSLVPQANLAEFWLPLSAFHLGESAKNGCVGFVTSEKQSPSALDFLGAIGQAVALERRQGQGKPGASRALKDLMSKCITDFNKLVTVKAHRIDTRRKSLLYNLLRAPPQLGNLLHAHYDQFKHEVSGVPLELLQQDYWVPGVASRQECAKYHGKAVFREIFQSSGPTCLLWITRMIQDFERKVQKESTNKAKVSSGSLDTDLGAVLKAAEPFDWERIPFILEIRGSSIEDFIVQAQDRQKNAYAKSMVAAFQSWIEQLQADQVTYESQRIMSEKETAKRRTKLIGQLEELHKRAWDLVGNFISANMRLFAGLAKEAESTVMPPLATWIEETFNDIPECKCQDDHGLVLWCNLPGSGVLSVHRYQWIITAVSNLLASYRRNGICILVHPNRGQVAERKKCKDESDDDVKDEPAETACKEDDEADDEEHDPDAQGSSMNQEDADIRDMKYKLEKDLSLKERNLVLRNLTWVFDKDTVYGRREGAITGLAVLYREKANGFRSTPGFKGAVVHDVKMLPRVAGGTDFVRSTLKAFVPATMQTVMMIDLLTYDAFPALAALEEVADGKRIMCASVVLNGDPGMLQNRIANAVYDACRAGNAVLPNFPSYDPVIQSLRDNGPSTSDVNYKVCVFPSPTPWWSFKVLQIDGLNMRTPRKMPTDLSRNTMKNSTLMVTSWKMMKGLSSRMQENGQRRRSSCPI</sequence>
<evidence type="ECO:0000313" key="2">
    <source>
        <dbReference type="EMBL" id="CAI4002367.1"/>
    </source>
</evidence>
<evidence type="ECO:0000256" key="1">
    <source>
        <dbReference type="SAM" id="MobiDB-lite"/>
    </source>
</evidence>
<dbReference type="EMBL" id="CAMXCT030003093">
    <property type="protein sequence ID" value="CAL4789679.1"/>
    <property type="molecule type" value="Genomic_DNA"/>
</dbReference>
<dbReference type="Proteomes" id="UP001152797">
    <property type="component" value="Unassembled WGS sequence"/>
</dbReference>
<dbReference type="EMBL" id="CAMXCT020003093">
    <property type="protein sequence ID" value="CAL1155742.1"/>
    <property type="molecule type" value="Genomic_DNA"/>
</dbReference>
<proteinExistence type="predicted"/>
<organism evidence="2">
    <name type="scientific">Cladocopium goreaui</name>
    <dbReference type="NCBI Taxonomy" id="2562237"/>
    <lineage>
        <taxon>Eukaryota</taxon>
        <taxon>Sar</taxon>
        <taxon>Alveolata</taxon>
        <taxon>Dinophyceae</taxon>
        <taxon>Suessiales</taxon>
        <taxon>Symbiodiniaceae</taxon>
        <taxon>Cladocopium</taxon>
    </lineage>
</organism>
<accession>A0A9P1G9P9</accession>
<name>A0A9P1G9P9_9DINO</name>
<evidence type="ECO:0000313" key="3">
    <source>
        <dbReference type="EMBL" id="CAL4789679.1"/>
    </source>
</evidence>
<dbReference type="EMBL" id="CAMXCT010003093">
    <property type="protein sequence ID" value="CAI4002367.1"/>
    <property type="molecule type" value="Genomic_DNA"/>
</dbReference>
<dbReference type="AlphaFoldDB" id="A0A9P1G9P9"/>